<dbReference type="Gene3D" id="2.170.270.10">
    <property type="entry name" value="SET domain"/>
    <property type="match status" value="1"/>
</dbReference>
<proteinExistence type="predicted"/>
<evidence type="ECO:0000313" key="1">
    <source>
        <dbReference type="EMBL" id="GIZ04606.1"/>
    </source>
</evidence>
<dbReference type="EMBL" id="BPLR01001763">
    <property type="protein sequence ID" value="GIZ04606.1"/>
    <property type="molecule type" value="Genomic_DNA"/>
</dbReference>
<name>A0AAV4YAU0_CAEEX</name>
<sequence>MPANQSGHFIFTTLLREDSDRSLLYLLLNKKGIHIRHRFGCYDEIQKIDCRRVRHCNWIRFLKSSPTLSNEVNLFWELWLKVNQYSEAVRTVPSNTELVVYLENTGDADDSLRSQMSLMACRSLTAAQLQARDGLNIREGKSSIYAVHGDSIDIASKSDEHSNMADLPKRNVILGACIAIHAKEILARAVKSSDLRLTSDEEKRSLPLQRRV</sequence>
<dbReference type="AlphaFoldDB" id="A0AAV4YAU0"/>
<organism evidence="1 2">
    <name type="scientific">Caerostris extrusa</name>
    <name type="common">Bark spider</name>
    <name type="synonym">Caerostris bankana</name>
    <dbReference type="NCBI Taxonomy" id="172846"/>
    <lineage>
        <taxon>Eukaryota</taxon>
        <taxon>Metazoa</taxon>
        <taxon>Ecdysozoa</taxon>
        <taxon>Arthropoda</taxon>
        <taxon>Chelicerata</taxon>
        <taxon>Arachnida</taxon>
        <taxon>Araneae</taxon>
        <taxon>Araneomorphae</taxon>
        <taxon>Entelegynae</taxon>
        <taxon>Araneoidea</taxon>
        <taxon>Araneidae</taxon>
        <taxon>Caerostris</taxon>
    </lineage>
</organism>
<keyword evidence="2" id="KW-1185">Reference proteome</keyword>
<accession>A0AAV4YAU0</accession>
<comment type="caution">
    <text evidence="1">The sequence shown here is derived from an EMBL/GenBank/DDBJ whole genome shotgun (WGS) entry which is preliminary data.</text>
</comment>
<gene>
    <name evidence="1" type="primary">ZNF45_9</name>
    <name evidence="1" type="ORF">CEXT_37151</name>
</gene>
<evidence type="ECO:0000313" key="2">
    <source>
        <dbReference type="Proteomes" id="UP001054945"/>
    </source>
</evidence>
<dbReference type="Proteomes" id="UP001054945">
    <property type="component" value="Unassembled WGS sequence"/>
</dbReference>
<protein>
    <submittedName>
        <fullName evidence="1">Zinc finger protein 45</fullName>
    </submittedName>
</protein>
<reference evidence="1 2" key="1">
    <citation type="submission" date="2021-06" db="EMBL/GenBank/DDBJ databases">
        <title>Caerostris extrusa draft genome.</title>
        <authorList>
            <person name="Kono N."/>
            <person name="Arakawa K."/>
        </authorList>
    </citation>
    <scope>NUCLEOTIDE SEQUENCE [LARGE SCALE GENOMIC DNA]</scope>
</reference>
<dbReference type="InterPro" id="IPR046341">
    <property type="entry name" value="SET_dom_sf"/>
</dbReference>